<reference evidence="4" key="2">
    <citation type="submission" date="2025-08" db="UniProtKB">
        <authorList>
            <consortium name="Ensembl"/>
        </authorList>
    </citation>
    <scope>IDENTIFICATION</scope>
    <source>
        <strain evidence="4">Hd-rR</strain>
    </source>
</reference>
<dbReference type="Ensembl" id="ENSORLT00000044614.1">
    <property type="protein sequence ID" value="ENSORLP00000038374.1"/>
    <property type="gene ID" value="ENSORLG00000011428.2"/>
</dbReference>
<name>A0A3B3I2N2_ORYLA</name>
<evidence type="ECO:0000313" key="5">
    <source>
        <dbReference type="Proteomes" id="UP000001038"/>
    </source>
</evidence>
<evidence type="ECO:0000256" key="2">
    <source>
        <dbReference type="ARBA" id="ARBA00022729"/>
    </source>
</evidence>
<evidence type="ECO:0000256" key="3">
    <source>
        <dbReference type="ARBA" id="ARBA00069384"/>
    </source>
</evidence>
<dbReference type="NCBIfam" id="TIGR01460">
    <property type="entry name" value="HAD-SF-IIA"/>
    <property type="match status" value="1"/>
</dbReference>
<dbReference type="FunFam" id="3.40.50.1000:FF:000081">
    <property type="entry name" value="Haloacid dehalogenase like hydrolase domain containing 5"/>
    <property type="match status" value="1"/>
</dbReference>
<dbReference type="InterPro" id="IPR050324">
    <property type="entry name" value="CDP-alcohol_PTase-I"/>
</dbReference>
<dbReference type="InterPro" id="IPR006353">
    <property type="entry name" value="HAD-SF_hydro_IIA_CECR5"/>
</dbReference>
<reference evidence="4 5" key="1">
    <citation type="journal article" date="2007" name="Nature">
        <title>The medaka draft genome and insights into vertebrate genome evolution.</title>
        <authorList>
            <person name="Kasahara M."/>
            <person name="Naruse K."/>
            <person name="Sasaki S."/>
            <person name="Nakatani Y."/>
            <person name="Qu W."/>
            <person name="Ahsan B."/>
            <person name="Yamada T."/>
            <person name="Nagayasu Y."/>
            <person name="Doi K."/>
            <person name="Kasai Y."/>
            <person name="Jindo T."/>
            <person name="Kobayashi D."/>
            <person name="Shimada A."/>
            <person name="Toyoda A."/>
            <person name="Kuroki Y."/>
            <person name="Fujiyama A."/>
            <person name="Sasaki T."/>
            <person name="Shimizu A."/>
            <person name="Asakawa S."/>
            <person name="Shimizu N."/>
            <person name="Hashimoto S."/>
            <person name="Yang J."/>
            <person name="Lee Y."/>
            <person name="Matsushima K."/>
            <person name="Sugano S."/>
            <person name="Sakaizumi M."/>
            <person name="Narita T."/>
            <person name="Ohishi K."/>
            <person name="Haga S."/>
            <person name="Ohta F."/>
            <person name="Nomoto H."/>
            <person name="Nogata K."/>
            <person name="Morishita T."/>
            <person name="Endo T."/>
            <person name="Shin-I T."/>
            <person name="Takeda H."/>
            <person name="Morishita S."/>
            <person name="Kohara Y."/>
        </authorList>
    </citation>
    <scope>NUCLEOTIDE SEQUENCE [LARGE SCALE GENOMIC DNA]</scope>
    <source>
        <strain evidence="4 5">Hd-rR</strain>
    </source>
</reference>
<evidence type="ECO:0000313" key="4">
    <source>
        <dbReference type="Ensembl" id="ENSORLP00000038374.1"/>
    </source>
</evidence>
<keyword evidence="5" id="KW-1185">Reference proteome</keyword>
<organism evidence="4 5">
    <name type="scientific">Oryzias latipes</name>
    <name type="common">Japanese rice fish</name>
    <name type="synonym">Japanese killifish</name>
    <dbReference type="NCBI Taxonomy" id="8090"/>
    <lineage>
        <taxon>Eukaryota</taxon>
        <taxon>Metazoa</taxon>
        <taxon>Chordata</taxon>
        <taxon>Craniata</taxon>
        <taxon>Vertebrata</taxon>
        <taxon>Euteleostomi</taxon>
        <taxon>Actinopterygii</taxon>
        <taxon>Neopterygii</taxon>
        <taxon>Teleostei</taxon>
        <taxon>Neoteleostei</taxon>
        <taxon>Acanthomorphata</taxon>
        <taxon>Ovalentaria</taxon>
        <taxon>Atherinomorphae</taxon>
        <taxon>Beloniformes</taxon>
        <taxon>Adrianichthyidae</taxon>
        <taxon>Oryziinae</taxon>
        <taxon>Oryzias</taxon>
    </lineage>
</organism>
<comment type="similarity">
    <text evidence="1">Belongs to the HAD-like hydrolase superfamily.</text>
</comment>
<dbReference type="AlphaFoldDB" id="A0A3B3I2N2"/>
<dbReference type="PANTHER" id="PTHR14269">
    <property type="entry name" value="CDP-DIACYLGLYCEROL--GLYCEROL-3-PHOSPHATE 3-PHOSPHATIDYLTRANSFERASE-RELATED"/>
    <property type="match status" value="1"/>
</dbReference>
<dbReference type="Pfam" id="PF13344">
    <property type="entry name" value="Hydrolase_6"/>
    <property type="match status" value="1"/>
</dbReference>
<protein>
    <recommendedName>
        <fullName evidence="3">Haloacid dehalogenase-like hydrolase domain-containing 5</fullName>
    </recommendedName>
</protein>
<sequence length="418" mass="47067">NRNFFHGSIYSILFLLQPQPRFGLLFDIDGVLVRGRIPIPAAKKTFEKLVNSQGQFVVPVVFVTNAGNCLRQTKADQLSHLLGVPITQEQVVMSHSPLRMLRKFHDKCVLVSGQGPVLDIAKNVGFKNVISIDMLRESYPLLDMVDHNRRPKLPTNPVINLPKVEAVVLFGEPIRWETNLQLIIDVLLTNGNPSGIHQSQVMPHLPLLACNMDLMWMAEANSPRFGHGTFLVCLENIFKKITGRELKYEALMGKPSELTYHFAEFLIRSQALERQWKLPITTLYAIGDNLMTDIYGANLYNRYLEERVARKNPKAVAQMAAVTGSASTLPGEEESDSLWESELALPSATSCKSILVCTGVYNHSVDVPSDPHRCIKQTVFHGHRDFRFEPALVEPDYITEDVAEAVDLIFKHEKFVPQ</sequence>
<dbReference type="PANTHER" id="PTHR14269:SF43">
    <property type="entry name" value="HALOACID DEHALOGENASE-LIKE HYDROLASE DOMAIN-CONTAINING 5"/>
    <property type="match status" value="1"/>
</dbReference>
<dbReference type="SUPFAM" id="SSF56784">
    <property type="entry name" value="HAD-like"/>
    <property type="match status" value="1"/>
</dbReference>
<evidence type="ECO:0000256" key="1">
    <source>
        <dbReference type="ARBA" id="ARBA00007958"/>
    </source>
</evidence>
<dbReference type="InterPro" id="IPR006357">
    <property type="entry name" value="HAD-SF_hydro_IIA"/>
</dbReference>
<accession>A0A3B3I2N2</accession>
<keyword evidence="2" id="KW-0732">Signal</keyword>
<dbReference type="GeneTree" id="ENSGT00940000164112"/>
<dbReference type="Gene3D" id="3.40.50.1000">
    <property type="entry name" value="HAD superfamily/HAD-like"/>
    <property type="match status" value="2"/>
</dbReference>
<dbReference type="InterPro" id="IPR036412">
    <property type="entry name" value="HAD-like_sf"/>
</dbReference>
<dbReference type="Proteomes" id="UP000001038">
    <property type="component" value="Chromosome 7"/>
</dbReference>
<dbReference type="NCBIfam" id="TIGR01456">
    <property type="entry name" value="CECR5"/>
    <property type="match status" value="1"/>
</dbReference>
<gene>
    <name evidence="4" type="primary">LOC101172977</name>
</gene>
<dbReference type="InterPro" id="IPR023214">
    <property type="entry name" value="HAD_sf"/>
</dbReference>
<reference evidence="4" key="3">
    <citation type="submission" date="2025-09" db="UniProtKB">
        <authorList>
            <consortium name="Ensembl"/>
        </authorList>
    </citation>
    <scope>IDENTIFICATION</scope>
    <source>
        <strain evidence="4">Hd-rR</strain>
    </source>
</reference>
<proteinExistence type="inferred from homology"/>
<dbReference type="Bgee" id="ENSORLG00000011428">
    <property type="expression patterns" value="Expressed in testis and 14 other cell types or tissues"/>
</dbReference>